<evidence type="ECO:0000256" key="1">
    <source>
        <dbReference type="ARBA" id="ARBA00022737"/>
    </source>
</evidence>
<dbReference type="Pfam" id="PF13176">
    <property type="entry name" value="TPR_7"/>
    <property type="match status" value="1"/>
</dbReference>
<dbReference type="EMBL" id="CP036264">
    <property type="protein sequence ID" value="QEG01402.1"/>
    <property type="molecule type" value="Genomic_DNA"/>
</dbReference>
<dbReference type="Pfam" id="PF13432">
    <property type="entry name" value="TPR_16"/>
    <property type="match status" value="2"/>
</dbReference>
<evidence type="ECO:0000256" key="3">
    <source>
        <dbReference type="PROSITE-ProRule" id="PRU00339"/>
    </source>
</evidence>
<keyword evidence="1" id="KW-0677">Repeat</keyword>
<name>A0A5B9MJF4_9BACT</name>
<dbReference type="GO" id="GO:0032259">
    <property type="term" value="P:methylation"/>
    <property type="evidence" value="ECO:0007669"/>
    <property type="project" value="UniProtKB-KW"/>
</dbReference>
<dbReference type="InterPro" id="IPR029063">
    <property type="entry name" value="SAM-dependent_MTases_sf"/>
</dbReference>
<accession>A0A5B9MJF4</accession>
<feature type="domain" description="Methyltransferase type 11" evidence="4">
    <location>
        <begin position="282"/>
        <end position="374"/>
    </location>
</feature>
<keyword evidence="6" id="KW-1185">Reference proteome</keyword>
<organism evidence="5 6">
    <name type="scientific">Stieleria maiorica</name>
    <dbReference type="NCBI Taxonomy" id="2795974"/>
    <lineage>
        <taxon>Bacteria</taxon>
        <taxon>Pseudomonadati</taxon>
        <taxon>Planctomycetota</taxon>
        <taxon>Planctomycetia</taxon>
        <taxon>Pirellulales</taxon>
        <taxon>Pirellulaceae</taxon>
        <taxon>Stieleria</taxon>
    </lineage>
</organism>
<sequence length="460" mass="51116">MASEVSGETNDLLNEAIRLHHEGELTKSERLYKEVLEREPEQTVAMQLLGVIAAQFGNLELAIRRVRQSITIDPNQPGALNNLGNMLAEAERYDEAIDAYERSIHFEPTDPHVHLHLGHVYGYQDRHLEAVAAYKRATELEPRDAALWNTLGWALDKIGQLDDAIAAFERAMELDANYISPKDGMGKVFRQMGRLEDALAIYQQWLAIEPDNPIAQHFALVCRPGEAPPDRASSSYVKQTFDVFAERFESLLTNLDYRAPELLANIIENLVADDDRGKLNVVDLGCGTGLCASYLRKYADHLVGVDLSPGMLARAQQKEQYDELIESELTEYLDACDETFDLMISADTLIYIGDLRSTFDAAARTLRPSGTLVFSLEKLSCDPAPKSCGSPDDNAPNHGLVGDGYQLGTSGRYQHTEACVRSWLEQSGFSTTVFTEAEVRKEGHESVTGFLVAAHRHEAS</sequence>
<dbReference type="PROSITE" id="PS50293">
    <property type="entry name" value="TPR_REGION"/>
    <property type="match status" value="1"/>
</dbReference>
<evidence type="ECO:0000313" key="5">
    <source>
        <dbReference type="EMBL" id="QEG01402.1"/>
    </source>
</evidence>
<evidence type="ECO:0000259" key="4">
    <source>
        <dbReference type="Pfam" id="PF08241"/>
    </source>
</evidence>
<feature type="repeat" description="TPR" evidence="3">
    <location>
        <begin position="43"/>
        <end position="76"/>
    </location>
</feature>
<dbReference type="SUPFAM" id="SSF48452">
    <property type="entry name" value="TPR-like"/>
    <property type="match status" value="1"/>
</dbReference>
<dbReference type="GO" id="GO:0008757">
    <property type="term" value="F:S-adenosylmethionine-dependent methyltransferase activity"/>
    <property type="evidence" value="ECO:0007669"/>
    <property type="project" value="InterPro"/>
</dbReference>
<dbReference type="CDD" id="cd02440">
    <property type="entry name" value="AdoMet_MTases"/>
    <property type="match status" value="1"/>
</dbReference>
<dbReference type="Gene3D" id="1.25.40.10">
    <property type="entry name" value="Tetratricopeptide repeat domain"/>
    <property type="match status" value="2"/>
</dbReference>
<dbReference type="Pfam" id="PF08241">
    <property type="entry name" value="Methyltransf_11"/>
    <property type="match status" value="1"/>
</dbReference>
<dbReference type="PANTHER" id="PTHR44943:SF8">
    <property type="entry name" value="TPR REPEAT-CONTAINING PROTEIN MJ0263"/>
    <property type="match status" value="1"/>
</dbReference>
<dbReference type="Pfam" id="PF00515">
    <property type="entry name" value="TPR_1"/>
    <property type="match status" value="1"/>
</dbReference>
<dbReference type="GO" id="GO:0102130">
    <property type="term" value="F:malonyl-CoA methyltransferase activity"/>
    <property type="evidence" value="ECO:0007669"/>
    <property type="project" value="UniProtKB-EC"/>
</dbReference>
<dbReference type="KEGG" id="smam:Mal15_54780"/>
<dbReference type="SUPFAM" id="SSF53335">
    <property type="entry name" value="S-adenosyl-L-methionine-dependent methyltransferases"/>
    <property type="match status" value="1"/>
</dbReference>
<dbReference type="Gene3D" id="3.40.50.150">
    <property type="entry name" value="Vaccinia Virus protein VP39"/>
    <property type="match status" value="1"/>
</dbReference>
<feature type="repeat" description="TPR" evidence="3">
    <location>
        <begin position="77"/>
        <end position="110"/>
    </location>
</feature>
<proteinExistence type="predicted"/>
<feature type="repeat" description="TPR" evidence="3">
    <location>
        <begin position="179"/>
        <end position="212"/>
    </location>
</feature>
<dbReference type="EC" id="2.1.1.197" evidence="5"/>
<dbReference type="PANTHER" id="PTHR44943">
    <property type="entry name" value="CELLULOSE SYNTHASE OPERON PROTEIN C"/>
    <property type="match status" value="1"/>
</dbReference>
<feature type="repeat" description="TPR" evidence="3">
    <location>
        <begin position="145"/>
        <end position="178"/>
    </location>
</feature>
<keyword evidence="5" id="KW-0489">Methyltransferase</keyword>
<reference evidence="5 6" key="1">
    <citation type="submission" date="2019-02" db="EMBL/GenBank/DDBJ databases">
        <title>Planctomycetal bacteria perform biofilm scaping via a novel small molecule.</title>
        <authorList>
            <person name="Jeske O."/>
            <person name="Boedeker C."/>
            <person name="Wiegand S."/>
            <person name="Breitling P."/>
            <person name="Kallscheuer N."/>
            <person name="Jogler M."/>
            <person name="Rohde M."/>
            <person name="Petersen J."/>
            <person name="Medema M.H."/>
            <person name="Surup F."/>
            <person name="Jogler C."/>
        </authorList>
    </citation>
    <scope>NUCLEOTIDE SEQUENCE [LARGE SCALE GENOMIC DNA]</scope>
    <source>
        <strain evidence="5 6">Mal15</strain>
    </source>
</reference>
<evidence type="ECO:0000256" key="2">
    <source>
        <dbReference type="ARBA" id="ARBA00022803"/>
    </source>
</evidence>
<gene>
    <name evidence="5" type="primary">bioC</name>
    <name evidence="5" type="ORF">Mal15_54780</name>
</gene>
<dbReference type="Proteomes" id="UP000321353">
    <property type="component" value="Chromosome"/>
</dbReference>
<dbReference type="SMART" id="SM00028">
    <property type="entry name" value="TPR"/>
    <property type="match status" value="6"/>
</dbReference>
<keyword evidence="5" id="KW-0808">Transferase</keyword>
<dbReference type="InterPro" id="IPR011990">
    <property type="entry name" value="TPR-like_helical_dom_sf"/>
</dbReference>
<dbReference type="InterPro" id="IPR019734">
    <property type="entry name" value="TPR_rpt"/>
</dbReference>
<dbReference type="InterPro" id="IPR051685">
    <property type="entry name" value="Ycf3/AcsC/BcsC/TPR_MFPF"/>
</dbReference>
<dbReference type="InterPro" id="IPR013216">
    <property type="entry name" value="Methyltransf_11"/>
</dbReference>
<evidence type="ECO:0000313" key="6">
    <source>
        <dbReference type="Proteomes" id="UP000321353"/>
    </source>
</evidence>
<dbReference type="PROSITE" id="PS50005">
    <property type="entry name" value="TPR"/>
    <property type="match status" value="5"/>
</dbReference>
<protein>
    <submittedName>
        <fullName evidence="5">Malonyl-[acyl-carrier protein] O-methyltransferase</fullName>
        <ecNumber evidence="5">2.1.1.197</ecNumber>
    </submittedName>
</protein>
<feature type="repeat" description="TPR" evidence="3">
    <location>
        <begin position="111"/>
        <end position="144"/>
    </location>
</feature>
<dbReference type="AlphaFoldDB" id="A0A5B9MJF4"/>
<keyword evidence="2 3" id="KW-0802">TPR repeat</keyword>